<dbReference type="EMBL" id="JAHKSW010000002">
    <property type="protein sequence ID" value="KAG7335332.1"/>
    <property type="molecule type" value="Genomic_DNA"/>
</dbReference>
<reference evidence="1 2" key="1">
    <citation type="submission" date="2021-06" db="EMBL/GenBank/DDBJ databases">
        <title>Chromosome-level genome assembly of the red-tail catfish (Hemibagrus wyckioides).</title>
        <authorList>
            <person name="Shao F."/>
        </authorList>
    </citation>
    <scope>NUCLEOTIDE SEQUENCE [LARGE SCALE GENOMIC DNA]</scope>
    <source>
        <strain evidence="1">EC202008001</strain>
        <tissue evidence="1">Blood</tissue>
    </source>
</reference>
<evidence type="ECO:0000313" key="2">
    <source>
        <dbReference type="Proteomes" id="UP000824219"/>
    </source>
</evidence>
<proteinExistence type="predicted"/>
<keyword evidence="2" id="KW-1185">Reference proteome</keyword>
<protein>
    <submittedName>
        <fullName evidence="1">Uncharacterized protein</fullName>
    </submittedName>
</protein>
<dbReference type="Proteomes" id="UP000824219">
    <property type="component" value="Linkage Group LG02"/>
</dbReference>
<accession>A0A9D3SSS1</accession>
<comment type="caution">
    <text evidence="1">The sequence shown here is derived from an EMBL/GenBank/DDBJ whole genome shotgun (WGS) entry which is preliminary data.</text>
</comment>
<evidence type="ECO:0000313" key="1">
    <source>
        <dbReference type="EMBL" id="KAG7335332.1"/>
    </source>
</evidence>
<name>A0A9D3SSS1_9TELE</name>
<sequence length="84" mass="9359">MDEETECGALINIAGGDSSAEEHSVFRFHTNVKVMLKTMEKANGFMRKMEEEMYRRSDWAEFEPSGCYSAFGKTAGATVLPAAR</sequence>
<gene>
    <name evidence="1" type="ORF">KOW79_001928</name>
</gene>
<organism evidence="1 2">
    <name type="scientific">Hemibagrus wyckioides</name>
    <dbReference type="NCBI Taxonomy" id="337641"/>
    <lineage>
        <taxon>Eukaryota</taxon>
        <taxon>Metazoa</taxon>
        <taxon>Chordata</taxon>
        <taxon>Craniata</taxon>
        <taxon>Vertebrata</taxon>
        <taxon>Euteleostomi</taxon>
        <taxon>Actinopterygii</taxon>
        <taxon>Neopterygii</taxon>
        <taxon>Teleostei</taxon>
        <taxon>Ostariophysi</taxon>
        <taxon>Siluriformes</taxon>
        <taxon>Bagridae</taxon>
        <taxon>Hemibagrus</taxon>
    </lineage>
</organism>
<dbReference type="AlphaFoldDB" id="A0A9D3SSS1"/>